<feature type="transmembrane region" description="Helical" evidence="7">
    <location>
        <begin position="97"/>
        <end position="115"/>
    </location>
</feature>
<protein>
    <submittedName>
        <fullName evidence="10">Cation diffusion facilitator family transporter</fullName>
    </submittedName>
</protein>
<dbReference type="InterPro" id="IPR050291">
    <property type="entry name" value="CDF_Transporter"/>
</dbReference>
<dbReference type="Pfam" id="PF16916">
    <property type="entry name" value="ZT_dimer"/>
    <property type="match status" value="1"/>
</dbReference>
<reference evidence="10" key="1">
    <citation type="journal article" date="2021" name="PeerJ">
        <title>Extensive microbial diversity within the chicken gut microbiome revealed by metagenomics and culture.</title>
        <authorList>
            <person name="Gilroy R."/>
            <person name="Ravi A."/>
            <person name="Getino M."/>
            <person name="Pursley I."/>
            <person name="Horton D.L."/>
            <person name="Alikhan N.F."/>
            <person name="Baker D."/>
            <person name="Gharbi K."/>
            <person name="Hall N."/>
            <person name="Watson M."/>
            <person name="Adriaenssens E.M."/>
            <person name="Foster-Nyarko E."/>
            <person name="Jarju S."/>
            <person name="Secka A."/>
            <person name="Antonio M."/>
            <person name="Oren A."/>
            <person name="Chaudhuri R.R."/>
            <person name="La Ragione R."/>
            <person name="Hildebrand F."/>
            <person name="Pallen M.J."/>
        </authorList>
    </citation>
    <scope>NUCLEOTIDE SEQUENCE</scope>
    <source>
        <strain evidence="10">CHK193-4272</strain>
    </source>
</reference>
<feature type="transmembrane region" description="Helical" evidence="7">
    <location>
        <begin position="25"/>
        <end position="43"/>
    </location>
</feature>
<feature type="domain" description="Cation efflux protein transmembrane" evidence="8">
    <location>
        <begin position="32"/>
        <end position="222"/>
    </location>
</feature>
<dbReference type="InterPro" id="IPR058533">
    <property type="entry name" value="Cation_efflux_TM"/>
</dbReference>
<evidence type="ECO:0000256" key="7">
    <source>
        <dbReference type="SAM" id="Phobius"/>
    </source>
</evidence>
<keyword evidence="5 7" id="KW-1133">Transmembrane helix</keyword>
<dbReference type="NCBIfam" id="TIGR01297">
    <property type="entry name" value="CDF"/>
    <property type="match status" value="1"/>
</dbReference>
<evidence type="ECO:0000313" key="11">
    <source>
        <dbReference type="Proteomes" id="UP000886808"/>
    </source>
</evidence>
<gene>
    <name evidence="10" type="ORF">H9746_07160</name>
</gene>
<name>A0A9D1PK70_9FIRM</name>
<dbReference type="SUPFAM" id="SSF160240">
    <property type="entry name" value="Cation efflux protein cytoplasmic domain-like"/>
    <property type="match status" value="2"/>
</dbReference>
<dbReference type="AlphaFoldDB" id="A0A9D1PK70"/>
<evidence type="ECO:0000313" key="10">
    <source>
        <dbReference type="EMBL" id="HIV62602.1"/>
    </source>
</evidence>
<dbReference type="GO" id="GO:0008324">
    <property type="term" value="F:monoatomic cation transmembrane transporter activity"/>
    <property type="evidence" value="ECO:0007669"/>
    <property type="project" value="InterPro"/>
</dbReference>
<comment type="similarity">
    <text evidence="2">Belongs to the cation diffusion facilitator (CDF) transporter (TC 2.A.4) family.</text>
</comment>
<organism evidence="10 11">
    <name type="scientific">Candidatus Butyricicoccus avistercoris</name>
    <dbReference type="NCBI Taxonomy" id="2838518"/>
    <lineage>
        <taxon>Bacteria</taxon>
        <taxon>Bacillati</taxon>
        <taxon>Bacillota</taxon>
        <taxon>Clostridia</taxon>
        <taxon>Eubacteriales</taxon>
        <taxon>Butyricicoccaceae</taxon>
        <taxon>Butyricicoccus</taxon>
    </lineage>
</organism>
<sequence>MTKFIIKHFIPDYENVKNAAVRERYGVVSGAVGILCNIFLFLVKLTIGLITSSISIAADAVNNLSDALSSVISLLGFKLANKAPDEAHPFGYGRTEYLAGLLVAFFIGVVGLEFAKSSVNRIINPEPVLFSPVLLLILAISILVKLWLGVFNKELGTRINSTVLLATMQDSLNDVITTSVVIVGMIASRFTSLPIDGYIGLIVALFILYSGVGIAKDTLSPLIGQAADPDIAKNVENIVLSFDGVVGVHDLIIHNYGAGKSLASIHAEVPDTANFVQIHEVIDEAEKEVWRKTGVFLVIHMDPVAIDNEHVNELKKITLSVLNEIDDRLTMHDFRIVDGERNINIIFDVVAPFDYQKSKAEELIKNIRSGIKNHDKRYNAIITLDHQM</sequence>
<dbReference type="InterPro" id="IPR036837">
    <property type="entry name" value="Cation_efflux_CTD_sf"/>
</dbReference>
<feature type="domain" description="Cation efflux protein cytoplasmic" evidence="9">
    <location>
        <begin position="228"/>
        <end position="303"/>
    </location>
</feature>
<keyword evidence="6 7" id="KW-0472">Membrane</keyword>
<evidence type="ECO:0000256" key="3">
    <source>
        <dbReference type="ARBA" id="ARBA00022448"/>
    </source>
</evidence>
<comment type="caution">
    <text evidence="10">The sequence shown here is derived from an EMBL/GenBank/DDBJ whole genome shotgun (WGS) entry which is preliminary data.</text>
</comment>
<evidence type="ECO:0000259" key="8">
    <source>
        <dbReference type="Pfam" id="PF01545"/>
    </source>
</evidence>
<accession>A0A9D1PK70</accession>
<evidence type="ECO:0000256" key="4">
    <source>
        <dbReference type="ARBA" id="ARBA00022692"/>
    </source>
</evidence>
<reference evidence="10" key="2">
    <citation type="submission" date="2021-04" db="EMBL/GenBank/DDBJ databases">
        <authorList>
            <person name="Gilroy R."/>
        </authorList>
    </citation>
    <scope>NUCLEOTIDE SEQUENCE</scope>
    <source>
        <strain evidence="10">CHK193-4272</strain>
    </source>
</reference>
<dbReference type="Gene3D" id="1.20.1510.10">
    <property type="entry name" value="Cation efflux protein transmembrane domain"/>
    <property type="match status" value="1"/>
</dbReference>
<comment type="subcellular location">
    <subcellularLocation>
        <location evidence="1">Membrane</location>
        <topology evidence="1">Multi-pass membrane protein</topology>
    </subcellularLocation>
</comment>
<evidence type="ECO:0000256" key="2">
    <source>
        <dbReference type="ARBA" id="ARBA00008114"/>
    </source>
</evidence>
<dbReference type="SUPFAM" id="SSF161111">
    <property type="entry name" value="Cation efflux protein transmembrane domain-like"/>
    <property type="match status" value="1"/>
</dbReference>
<evidence type="ECO:0000256" key="1">
    <source>
        <dbReference type="ARBA" id="ARBA00004141"/>
    </source>
</evidence>
<dbReference type="InterPro" id="IPR002524">
    <property type="entry name" value="Cation_efflux"/>
</dbReference>
<feature type="transmembrane region" description="Helical" evidence="7">
    <location>
        <begin position="127"/>
        <end position="151"/>
    </location>
</feature>
<dbReference type="EMBL" id="DXIE01000039">
    <property type="protein sequence ID" value="HIV62602.1"/>
    <property type="molecule type" value="Genomic_DNA"/>
</dbReference>
<evidence type="ECO:0000259" key="9">
    <source>
        <dbReference type="Pfam" id="PF16916"/>
    </source>
</evidence>
<keyword evidence="4 7" id="KW-0812">Transmembrane</keyword>
<keyword evidence="3" id="KW-0813">Transport</keyword>
<feature type="transmembrane region" description="Helical" evidence="7">
    <location>
        <begin position="197"/>
        <end position="215"/>
    </location>
</feature>
<dbReference type="InterPro" id="IPR027470">
    <property type="entry name" value="Cation_efflux_CTD"/>
</dbReference>
<dbReference type="PANTHER" id="PTHR43840">
    <property type="entry name" value="MITOCHONDRIAL METAL TRANSPORTER 1-RELATED"/>
    <property type="match status" value="1"/>
</dbReference>
<dbReference type="Pfam" id="PF01545">
    <property type="entry name" value="Cation_efflux"/>
    <property type="match status" value="1"/>
</dbReference>
<evidence type="ECO:0000256" key="5">
    <source>
        <dbReference type="ARBA" id="ARBA00022989"/>
    </source>
</evidence>
<dbReference type="Gene3D" id="3.30.70.1350">
    <property type="entry name" value="Cation efflux protein, cytoplasmic domain"/>
    <property type="match status" value="1"/>
</dbReference>
<proteinExistence type="inferred from homology"/>
<dbReference type="FunFam" id="1.20.1510.10:FF:000006">
    <property type="entry name" value="Divalent cation efflux transporter"/>
    <property type="match status" value="1"/>
</dbReference>
<dbReference type="PANTHER" id="PTHR43840:SF50">
    <property type="entry name" value="MANGANESE EFFLUX SYSTEM PROTEIN MNES"/>
    <property type="match status" value="1"/>
</dbReference>
<dbReference type="Proteomes" id="UP000886808">
    <property type="component" value="Unassembled WGS sequence"/>
</dbReference>
<dbReference type="InterPro" id="IPR027469">
    <property type="entry name" value="Cation_efflux_TMD_sf"/>
</dbReference>
<evidence type="ECO:0000256" key="6">
    <source>
        <dbReference type="ARBA" id="ARBA00023136"/>
    </source>
</evidence>
<dbReference type="GO" id="GO:0016020">
    <property type="term" value="C:membrane"/>
    <property type="evidence" value="ECO:0007669"/>
    <property type="project" value="UniProtKB-SubCell"/>
</dbReference>